<evidence type="ECO:0000313" key="1">
    <source>
        <dbReference type="EMBL" id="KAJ8097150.1"/>
    </source>
</evidence>
<dbReference type="Proteomes" id="UP001217417">
    <property type="component" value="Unassembled WGS sequence"/>
</dbReference>
<protein>
    <submittedName>
        <fullName evidence="1">RNA ligase/cyclic nucleotide phosphodiesterase</fullName>
    </submittedName>
</protein>
<name>A0AAD7VQH0_9ASCO</name>
<dbReference type="GO" id="GO:0016874">
    <property type="term" value="F:ligase activity"/>
    <property type="evidence" value="ECO:0007669"/>
    <property type="project" value="UniProtKB-KW"/>
</dbReference>
<keyword evidence="2" id="KW-1185">Reference proteome</keyword>
<dbReference type="RefSeq" id="XP_056040600.1">
    <property type="nucleotide sequence ID" value="XM_056185761.1"/>
</dbReference>
<comment type="caution">
    <text evidence="1">The sequence shown here is derived from an EMBL/GenBank/DDBJ whole genome shotgun (WGS) entry which is preliminary data.</text>
</comment>
<dbReference type="InterPro" id="IPR009097">
    <property type="entry name" value="Cyclic_Pdiesterase"/>
</dbReference>
<dbReference type="EMBL" id="JARPMG010000012">
    <property type="protein sequence ID" value="KAJ8097150.1"/>
    <property type="molecule type" value="Genomic_DNA"/>
</dbReference>
<gene>
    <name evidence="1" type="ORF">POJ06DRAFT_228519</name>
</gene>
<dbReference type="SUPFAM" id="SSF55144">
    <property type="entry name" value="LigT-like"/>
    <property type="match status" value="1"/>
</dbReference>
<dbReference type="GeneID" id="80880927"/>
<organism evidence="1 2">
    <name type="scientific">Lipomyces tetrasporus</name>
    <dbReference type="NCBI Taxonomy" id="54092"/>
    <lineage>
        <taxon>Eukaryota</taxon>
        <taxon>Fungi</taxon>
        <taxon>Dikarya</taxon>
        <taxon>Ascomycota</taxon>
        <taxon>Saccharomycotina</taxon>
        <taxon>Lipomycetes</taxon>
        <taxon>Lipomycetales</taxon>
        <taxon>Lipomycetaceae</taxon>
        <taxon>Lipomyces</taxon>
    </lineage>
</organism>
<dbReference type="Gene3D" id="3.90.1140.10">
    <property type="entry name" value="Cyclic phosphodiesterase"/>
    <property type="match status" value="1"/>
</dbReference>
<reference evidence="1" key="1">
    <citation type="submission" date="2023-03" db="EMBL/GenBank/DDBJ databases">
        <title>Near-Complete genome sequence of Lipomyces tetrasporous NRRL Y-64009, an oleaginous yeast capable of growing on lignocellulosic hydrolysates.</title>
        <authorList>
            <consortium name="Lawrence Berkeley National Laboratory"/>
            <person name="Jagtap S.S."/>
            <person name="Liu J.-J."/>
            <person name="Walukiewicz H.E."/>
            <person name="Pangilinan J."/>
            <person name="Lipzen A."/>
            <person name="Ahrendt S."/>
            <person name="Koriabine M."/>
            <person name="Cobaugh K."/>
            <person name="Salamov A."/>
            <person name="Yoshinaga Y."/>
            <person name="Ng V."/>
            <person name="Daum C."/>
            <person name="Grigoriev I.V."/>
            <person name="Slininger P.J."/>
            <person name="Dien B.S."/>
            <person name="Jin Y.-S."/>
            <person name="Rao C.V."/>
        </authorList>
    </citation>
    <scope>NUCLEOTIDE SEQUENCE</scope>
    <source>
        <strain evidence="1">NRRL Y-64009</strain>
    </source>
</reference>
<keyword evidence="1" id="KW-0436">Ligase</keyword>
<sequence length="316" mass="35610">MSTMTVSKQPAATLPSAPQLPILSLPLSINAPLPTNPYEVFIQTYNSPTAMIKAYDTHRRTRNREREVMLNASGEVTPDPILKGLVLDSQAPEFDPRNCITIWCRPTKQVVQLVQQVQSMLRSVEPEVWLMPSDNLHMTALEILHSVGDDAVEVGLQLLKPHLNTLLAPRPAPVLVKPILSFDQSALALSFLPEDSVVGDDGNWYTYHHYRLDLYNIVQKAGVRVESRYQVPSAHVTIARFVKPLAGSMQQWLAKLDEINEWLDGDGGKNVRWVVGDERGSECRCGRIWYGGGWSEHIGYSIQQSDDEPEKVWREY</sequence>
<proteinExistence type="predicted"/>
<accession>A0AAD7VQH0</accession>
<evidence type="ECO:0000313" key="2">
    <source>
        <dbReference type="Proteomes" id="UP001217417"/>
    </source>
</evidence>
<dbReference type="AlphaFoldDB" id="A0AAD7VQH0"/>